<organism evidence="2">
    <name type="scientific">freshwater metagenome</name>
    <dbReference type="NCBI Taxonomy" id="449393"/>
    <lineage>
        <taxon>unclassified sequences</taxon>
        <taxon>metagenomes</taxon>
        <taxon>ecological metagenomes</taxon>
    </lineage>
</organism>
<accession>A0A6J7EPA9</accession>
<keyword evidence="1" id="KW-0812">Transmembrane</keyword>
<proteinExistence type="predicted"/>
<sequence length="204" mass="22886">MSGLTGHQFFYEMSLVQLNNTATNLRNQIRRKSIISAAILLVFGLLSHITIPANAAQTSANKPRYVKFDETDGTGCYKWEDQLVSSEPNLSPRIPSYLGKQAAKVPCANRHHLETFVNMDKSKFQSLGKPFSKAKKYCLKVFDSKKKNISSATVDIQLLSVNSSGGVRRYFCTVLGENYVDEANTAYYVYKESIRPILKINMGE</sequence>
<evidence type="ECO:0000256" key="1">
    <source>
        <dbReference type="SAM" id="Phobius"/>
    </source>
</evidence>
<dbReference type="EMBL" id="CAFBPV010000070">
    <property type="protein sequence ID" value="CAB5032023.1"/>
    <property type="molecule type" value="Genomic_DNA"/>
</dbReference>
<dbReference type="AlphaFoldDB" id="A0A6J7EPA9"/>
<gene>
    <name evidence="2" type="ORF">UFOPK3480_00598</name>
    <name evidence="3" type="ORF">UFOPK4165_00775</name>
</gene>
<evidence type="ECO:0000313" key="2">
    <source>
        <dbReference type="EMBL" id="CAB4883034.1"/>
    </source>
</evidence>
<protein>
    <submittedName>
        <fullName evidence="2">Unannotated protein</fullName>
    </submittedName>
</protein>
<evidence type="ECO:0000313" key="3">
    <source>
        <dbReference type="EMBL" id="CAB5032023.1"/>
    </source>
</evidence>
<keyword evidence="1" id="KW-1133">Transmembrane helix</keyword>
<dbReference type="EMBL" id="CAFBLY010000039">
    <property type="protein sequence ID" value="CAB4883034.1"/>
    <property type="molecule type" value="Genomic_DNA"/>
</dbReference>
<feature type="transmembrane region" description="Helical" evidence="1">
    <location>
        <begin position="34"/>
        <end position="51"/>
    </location>
</feature>
<reference evidence="2" key="1">
    <citation type="submission" date="2020-05" db="EMBL/GenBank/DDBJ databases">
        <authorList>
            <person name="Chiriac C."/>
            <person name="Salcher M."/>
            <person name="Ghai R."/>
            <person name="Kavagutti S V."/>
        </authorList>
    </citation>
    <scope>NUCLEOTIDE SEQUENCE</scope>
</reference>
<keyword evidence="1" id="KW-0472">Membrane</keyword>
<name>A0A6J7EPA9_9ZZZZ</name>